<name>A0ABD0TCI9_LOXSC</name>
<sequence length="442" mass="51672">MDFLDSIDLKSEDKKSSRVRSWYLYEQFKSLERNQLEAAQKLKDRSYQDRILRQELSERRARRRLYDQYGVSHSESHIIQKSTSEVNKTALSASTDDFFESFCELQEDERSSEGDERNTDTEDEYSQDDSQAGKRYLDEFKSLDEIKDDQSIPDSVNSVVRKHSDNFEEDLRGELELVKKSIAEEITQQFETVKENIQCLEKYSKLCSEDKISEVESSESVAECDLKKSVLHQRESDINLYNMWSKLVSFAYQVIQLNHGNCYYDYSSQFLTAVLACDVIRRGVSRMCHILQPYVSPIKFATDDSDSSTASYKKIKRQKTLNSKKSSKPVLNQKHAQCACSYKRRSRNKYLSDDYWRNLSRHSFGFRKRVENRASEPWRNVAKFSSCESELSEKSKGSIWPSFSRNSLGDECFCHDKVANPMLKIGQYIDRLLNEIDDCKRM</sequence>
<evidence type="ECO:0000313" key="3">
    <source>
        <dbReference type="Proteomes" id="UP001549921"/>
    </source>
</evidence>
<dbReference type="AlphaFoldDB" id="A0ABD0TCI9"/>
<gene>
    <name evidence="2" type="ORF">ABMA28_014765</name>
</gene>
<dbReference type="EMBL" id="JBEDNZ010000006">
    <property type="protein sequence ID" value="KAL0840984.1"/>
    <property type="molecule type" value="Genomic_DNA"/>
</dbReference>
<evidence type="ECO:0000313" key="2">
    <source>
        <dbReference type="EMBL" id="KAL0840984.1"/>
    </source>
</evidence>
<dbReference type="Proteomes" id="UP001549921">
    <property type="component" value="Unassembled WGS sequence"/>
</dbReference>
<feature type="region of interest" description="Disordered" evidence="1">
    <location>
        <begin position="107"/>
        <end position="133"/>
    </location>
</feature>
<proteinExistence type="predicted"/>
<protein>
    <submittedName>
        <fullName evidence="2">Uncharacterized protein</fullName>
    </submittedName>
</protein>
<comment type="caution">
    <text evidence="2">The sequence shown here is derived from an EMBL/GenBank/DDBJ whole genome shotgun (WGS) entry which is preliminary data.</text>
</comment>
<accession>A0ABD0TCI9</accession>
<reference evidence="2 3" key="1">
    <citation type="submission" date="2024-06" db="EMBL/GenBank/DDBJ databases">
        <title>A chromosome-level genome assembly of beet webworm, Loxostege sticticalis.</title>
        <authorList>
            <person name="Zhang Y."/>
        </authorList>
    </citation>
    <scope>NUCLEOTIDE SEQUENCE [LARGE SCALE GENOMIC DNA]</scope>
    <source>
        <strain evidence="2">AQ028</strain>
        <tissue evidence="2">Male pupae</tissue>
    </source>
</reference>
<organism evidence="2 3">
    <name type="scientific">Loxostege sticticalis</name>
    <name type="common">Beet webworm moth</name>
    <dbReference type="NCBI Taxonomy" id="481309"/>
    <lineage>
        <taxon>Eukaryota</taxon>
        <taxon>Metazoa</taxon>
        <taxon>Ecdysozoa</taxon>
        <taxon>Arthropoda</taxon>
        <taxon>Hexapoda</taxon>
        <taxon>Insecta</taxon>
        <taxon>Pterygota</taxon>
        <taxon>Neoptera</taxon>
        <taxon>Endopterygota</taxon>
        <taxon>Lepidoptera</taxon>
        <taxon>Glossata</taxon>
        <taxon>Ditrysia</taxon>
        <taxon>Pyraloidea</taxon>
        <taxon>Crambidae</taxon>
        <taxon>Pyraustinae</taxon>
        <taxon>Loxostege</taxon>
    </lineage>
</organism>
<evidence type="ECO:0000256" key="1">
    <source>
        <dbReference type="SAM" id="MobiDB-lite"/>
    </source>
</evidence>
<feature type="compositionally biased region" description="Basic and acidic residues" evidence="1">
    <location>
        <begin position="108"/>
        <end position="120"/>
    </location>
</feature>